<protein>
    <recommendedName>
        <fullName evidence="5">FYVE-type domain-containing protein</fullName>
    </recommendedName>
</protein>
<evidence type="ECO:0000256" key="2">
    <source>
        <dbReference type="ARBA" id="ARBA00022771"/>
    </source>
</evidence>
<dbReference type="GO" id="GO:0008270">
    <property type="term" value="F:zinc ion binding"/>
    <property type="evidence" value="ECO:0007669"/>
    <property type="project" value="UniProtKB-KW"/>
</dbReference>
<dbReference type="PROSITE" id="PS50178">
    <property type="entry name" value="ZF_FYVE"/>
    <property type="match status" value="1"/>
</dbReference>
<dbReference type="Proteomes" id="UP000019132">
    <property type="component" value="Unassembled WGS sequence"/>
</dbReference>
<dbReference type="InterPro" id="IPR023393">
    <property type="entry name" value="START-like_dom_sf"/>
</dbReference>
<sequence>MEIEGYRLLQVTKAGVAIYEDATTISLDQKSARMRPRLVGVSAVKATLDEFTDTFGRDSDDGFTLLNPDMHSCQKLHQIAAERERYIDINWLAMQPTWTGSMARRRDFVVLACEETFYTGSQHNRRGWANMMHSVQLPWCPPLDKLSSIVRGSMHQTGVIVLESEASPEWLHVISIVEIDMKGNIADRSQRANALKRIGCLESIAPTIVKQRLQRMSLMRTKQFNAAKPTKESHCAVCTQRIGIPSLRLHHYCRKCSNSVCGTCSRNWQLDPNTKKKTRVCGLCIMATQKCTKSTDTSTTNNDNDIVYDGDDDDVLKRNIPLMQRAVTDHRPSRAQAFLET</sequence>
<evidence type="ECO:0000313" key="7">
    <source>
        <dbReference type="Proteomes" id="UP000019132"/>
    </source>
</evidence>
<name>K3W5N5_GLOUD</name>
<evidence type="ECO:0000256" key="1">
    <source>
        <dbReference type="ARBA" id="ARBA00022723"/>
    </source>
</evidence>
<dbReference type="EnsemblProtists" id="PYU1_T000276">
    <property type="protein sequence ID" value="PYU1_T000276"/>
    <property type="gene ID" value="PYU1_G000276"/>
</dbReference>
<reference evidence="7" key="1">
    <citation type="journal article" date="2010" name="Genome Biol.">
        <title>Genome sequence of the necrotrophic plant pathogen Pythium ultimum reveals original pathogenicity mechanisms and effector repertoire.</title>
        <authorList>
            <person name="Levesque C.A."/>
            <person name="Brouwer H."/>
            <person name="Cano L."/>
            <person name="Hamilton J.P."/>
            <person name="Holt C."/>
            <person name="Huitema E."/>
            <person name="Raffaele S."/>
            <person name="Robideau G.P."/>
            <person name="Thines M."/>
            <person name="Win J."/>
            <person name="Zerillo M.M."/>
            <person name="Beakes G.W."/>
            <person name="Boore J.L."/>
            <person name="Busam D."/>
            <person name="Dumas B."/>
            <person name="Ferriera S."/>
            <person name="Fuerstenberg S.I."/>
            <person name="Gachon C.M."/>
            <person name="Gaulin E."/>
            <person name="Govers F."/>
            <person name="Grenville-Briggs L."/>
            <person name="Horner N."/>
            <person name="Hostetler J."/>
            <person name="Jiang R.H."/>
            <person name="Johnson J."/>
            <person name="Krajaejun T."/>
            <person name="Lin H."/>
            <person name="Meijer H.J."/>
            <person name="Moore B."/>
            <person name="Morris P."/>
            <person name="Phuntmart V."/>
            <person name="Puiu D."/>
            <person name="Shetty J."/>
            <person name="Stajich J.E."/>
            <person name="Tripathy S."/>
            <person name="Wawra S."/>
            <person name="van West P."/>
            <person name="Whitty B.R."/>
            <person name="Coutinho P.M."/>
            <person name="Henrissat B."/>
            <person name="Martin F."/>
            <person name="Thomas P.D."/>
            <person name="Tyler B.M."/>
            <person name="De Vries R.P."/>
            <person name="Kamoun S."/>
            <person name="Yandell M."/>
            <person name="Tisserat N."/>
            <person name="Buell C.R."/>
        </authorList>
    </citation>
    <scope>NUCLEOTIDE SEQUENCE</scope>
    <source>
        <strain evidence="7">DAOM:BR144</strain>
    </source>
</reference>
<reference evidence="7" key="2">
    <citation type="submission" date="2010-04" db="EMBL/GenBank/DDBJ databases">
        <authorList>
            <person name="Buell R."/>
            <person name="Hamilton J."/>
            <person name="Hostetler J."/>
        </authorList>
    </citation>
    <scope>NUCLEOTIDE SEQUENCE [LARGE SCALE GENOMIC DNA]</scope>
    <source>
        <strain evidence="7">DAOM:BR144</strain>
    </source>
</reference>
<dbReference type="InterPro" id="IPR011011">
    <property type="entry name" value="Znf_FYVE_PHD"/>
</dbReference>
<dbReference type="InterPro" id="IPR013083">
    <property type="entry name" value="Znf_RING/FYVE/PHD"/>
</dbReference>
<dbReference type="PANTHER" id="PTHR13510:SF44">
    <property type="entry name" value="RABENOSYN-5"/>
    <property type="match status" value="1"/>
</dbReference>
<keyword evidence="2 4" id="KW-0863">Zinc-finger</keyword>
<dbReference type="InParanoid" id="K3W5N5"/>
<dbReference type="eggNOG" id="ENOG502RW90">
    <property type="taxonomic scope" value="Eukaryota"/>
</dbReference>
<dbReference type="InterPro" id="IPR000306">
    <property type="entry name" value="Znf_FYVE"/>
</dbReference>
<accession>K3W5N5</accession>
<feature type="domain" description="FYVE-type" evidence="5">
    <location>
        <begin position="229"/>
        <end position="289"/>
    </location>
</feature>
<dbReference type="InterPro" id="IPR017455">
    <property type="entry name" value="Znf_FYVE-rel"/>
</dbReference>
<reference evidence="6" key="3">
    <citation type="submission" date="2015-02" db="UniProtKB">
        <authorList>
            <consortium name="EnsemblProtists"/>
        </authorList>
    </citation>
    <scope>IDENTIFICATION</scope>
    <source>
        <strain evidence="6">DAOM BR144</strain>
    </source>
</reference>
<dbReference type="InterPro" id="IPR052727">
    <property type="entry name" value="Rab4/Rab5_effector"/>
</dbReference>
<dbReference type="SMART" id="SM00064">
    <property type="entry name" value="FYVE"/>
    <property type="match status" value="1"/>
</dbReference>
<dbReference type="EMBL" id="GL376636">
    <property type="status" value="NOT_ANNOTATED_CDS"/>
    <property type="molecule type" value="Genomic_DNA"/>
</dbReference>
<dbReference type="PANTHER" id="PTHR13510">
    <property type="entry name" value="FYVE-FINGER-CONTAINING RAB5 EFFECTOR PROTEIN RABENOSYN-5-RELATED"/>
    <property type="match status" value="1"/>
</dbReference>
<organism evidence="6 7">
    <name type="scientific">Globisporangium ultimum (strain ATCC 200006 / CBS 805.95 / DAOM BR144)</name>
    <name type="common">Pythium ultimum</name>
    <dbReference type="NCBI Taxonomy" id="431595"/>
    <lineage>
        <taxon>Eukaryota</taxon>
        <taxon>Sar</taxon>
        <taxon>Stramenopiles</taxon>
        <taxon>Oomycota</taxon>
        <taxon>Peronosporomycetes</taxon>
        <taxon>Pythiales</taxon>
        <taxon>Pythiaceae</taxon>
        <taxon>Globisporangium</taxon>
    </lineage>
</organism>
<evidence type="ECO:0000256" key="3">
    <source>
        <dbReference type="ARBA" id="ARBA00022833"/>
    </source>
</evidence>
<dbReference type="SUPFAM" id="SSF55961">
    <property type="entry name" value="Bet v1-like"/>
    <property type="match status" value="1"/>
</dbReference>
<dbReference type="Gene3D" id="3.30.40.10">
    <property type="entry name" value="Zinc/RING finger domain, C3HC4 (zinc finger)"/>
    <property type="match status" value="1"/>
</dbReference>
<dbReference type="SUPFAM" id="SSF57903">
    <property type="entry name" value="FYVE/PHD zinc finger"/>
    <property type="match status" value="1"/>
</dbReference>
<dbReference type="HOGENOM" id="CLU_815340_0_0_1"/>
<dbReference type="Gene3D" id="3.30.530.20">
    <property type="match status" value="1"/>
</dbReference>
<evidence type="ECO:0000256" key="4">
    <source>
        <dbReference type="PROSITE-ProRule" id="PRU00091"/>
    </source>
</evidence>
<evidence type="ECO:0000259" key="5">
    <source>
        <dbReference type="PROSITE" id="PS50178"/>
    </source>
</evidence>
<keyword evidence="3" id="KW-0862">Zinc</keyword>
<dbReference type="VEuPathDB" id="FungiDB:PYU1_G000276"/>
<proteinExistence type="predicted"/>
<keyword evidence="7" id="KW-1185">Reference proteome</keyword>
<dbReference type="Pfam" id="PF01363">
    <property type="entry name" value="FYVE"/>
    <property type="match status" value="1"/>
</dbReference>
<dbReference type="AlphaFoldDB" id="K3W5N5"/>
<evidence type="ECO:0000313" key="6">
    <source>
        <dbReference type="EnsemblProtists" id="PYU1_T000276"/>
    </source>
</evidence>
<keyword evidence="1" id="KW-0479">Metal-binding</keyword>